<protein>
    <submittedName>
        <fullName evidence="1">Uncharacterized protein</fullName>
    </submittedName>
</protein>
<accession>A0ACC0XZ98</accession>
<proteinExistence type="predicted"/>
<reference evidence="2" key="1">
    <citation type="journal article" date="2023" name="G3 (Bethesda)">
        <title>Genome assembly and association tests identify interacting loci associated with vigor, precocity, and sex in interspecific pistachio rootstocks.</title>
        <authorList>
            <person name="Palmer W."/>
            <person name="Jacygrad E."/>
            <person name="Sagayaradj S."/>
            <person name="Cavanaugh K."/>
            <person name="Han R."/>
            <person name="Bertier L."/>
            <person name="Beede B."/>
            <person name="Kafkas S."/>
            <person name="Golino D."/>
            <person name="Preece J."/>
            <person name="Michelmore R."/>
        </authorList>
    </citation>
    <scope>NUCLEOTIDE SEQUENCE [LARGE SCALE GENOMIC DNA]</scope>
</reference>
<evidence type="ECO:0000313" key="1">
    <source>
        <dbReference type="EMBL" id="KAJ0027223.1"/>
    </source>
</evidence>
<gene>
    <name evidence="1" type="ORF">Pint_36372</name>
</gene>
<organism evidence="1 2">
    <name type="scientific">Pistacia integerrima</name>
    <dbReference type="NCBI Taxonomy" id="434235"/>
    <lineage>
        <taxon>Eukaryota</taxon>
        <taxon>Viridiplantae</taxon>
        <taxon>Streptophyta</taxon>
        <taxon>Embryophyta</taxon>
        <taxon>Tracheophyta</taxon>
        <taxon>Spermatophyta</taxon>
        <taxon>Magnoliopsida</taxon>
        <taxon>eudicotyledons</taxon>
        <taxon>Gunneridae</taxon>
        <taxon>Pentapetalae</taxon>
        <taxon>rosids</taxon>
        <taxon>malvids</taxon>
        <taxon>Sapindales</taxon>
        <taxon>Anacardiaceae</taxon>
        <taxon>Pistacia</taxon>
    </lineage>
</organism>
<keyword evidence="2" id="KW-1185">Reference proteome</keyword>
<evidence type="ECO:0000313" key="2">
    <source>
        <dbReference type="Proteomes" id="UP001163603"/>
    </source>
</evidence>
<comment type="caution">
    <text evidence="1">The sequence shown here is derived from an EMBL/GenBank/DDBJ whole genome shotgun (WGS) entry which is preliminary data.</text>
</comment>
<dbReference type="EMBL" id="CM047744">
    <property type="protein sequence ID" value="KAJ0027223.1"/>
    <property type="molecule type" value="Genomic_DNA"/>
</dbReference>
<sequence length="104" mass="11225">MAILQTLLVERITGTSLVRFVARNDTLLSVVGIDTSASTHMTSNEGNLHNLRPYTGNDHVMLGNREFLKVTHTGDALLGFGQSAIILRNVLLVPKLGKSLLSIG</sequence>
<dbReference type="Proteomes" id="UP001163603">
    <property type="component" value="Chromosome 9"/>
</dbReference>
<name>A0ACC0XZ98_9ROSI</name>